<protein>
    <submittedName>
        <fullName evidence="2">Uncharacterized protein</fullName>
    </submittedName>
</protein>
<name>A0A4P9WN61_9FUNG</name>
<dbReference type="AlphaFoldDB" id="A0A4P9WN61"/>
<dbReference type="EMBL" id="KZ993871">
    <property type="protein sequence ID" value="RKO94529.1"/>
    <property type="molecule type" value="Genomic_DNA"/>
</dbReference>
<sequence length="298" mass="34218">MDLGDSDYSGRLLPPSLPQVDIVIRRLFTPSLLDMHAAPVDRLTRRLVTGVHCALSPVAISDQLSTHADYITALYSRVSSGIAPERVKVAWSRDEGLDDQLIVRTDKDTRDMPDPRKIGTLTSRVPLTPGRVRALLDDSSGEDREAFAGDVFDNCNVQRRHISDDSIEHVDVSFFSLYGLTLNSPRYGGGLEGLQDGLQTSSRQSAQLEREHMAAEERRWRWEREERREEERRREERDREERRERFEAEERRAAREAECREEDRRRQEAAEESCGAERPVPGHALCHAFEQGLGWKRR</sequence>
<proteinExistence type="predicted"/>
<evidence type="ECO:0000256" key="1">
    <source>
        <dbReference type="SAM" id="MobiDB-lite"/>
    </source>
</evidence>
<organism evidence="2 3">
    <name type="scientific">Blyttiomyces helicus</name>
    <dbReference type="NCBI Taxonomy" id="388810"/>
    <lineage>
        <taxon>Eukaryota</taxon>
        <taxon>Fungi</taxon>
        <taxon>Fungi incertae sedis</taxon>
        <taxon>Chytridiomycota</taxon>
        <taxon>Chytridiomycota incertae sedis</taxon>
        <taxon>Chytridiomycetes</taxon>
        <taxon>Chytridiomycetes incertae sedis</taxon>
        <taxon>Blyttiomyces</taxon>
    </lineage>
</organism>
<gene>
    <name evidence="2" type="ORF">BDK51DRAFT_39960</name>
</gene>
<reference evidence="3" key="1">
    <citation type="journal article" date="2018" name="Nat. Microbiol.">
        <title>Leveraging single-cell genomics to expand the fungal tree of life.</title>
        <authorList>
            <person name="Ahrendt S.R."/>
            <person name="Quandt C.A."/>
            <person name="Ciobanu D."/>
            <person name="Clum A."/>
            <person name="Salamov A."/>
            <person name="Andreopoulos B."/>
            <person name="Cheng J.F."/>
            <person name="Woyke T."/>
            <person name="Pelin A."/>
            <person name="Henrissat B."/>
            <person name="Reynolds N.K."/>
            <person name="Benny G.L."/>
            <person name="Smith M.E."/>
            <person name="James T.Y."/>
            <person name="Grigoriev I.V."/>
        </authorList>
    </citation>
    <scope>NUCLEOTIDE SEQUENCE [LARGE SCALE GENOMIC DNA]</scope>
</reference>
<feature type="compositionally biased region" description="Basic and acidic residues" evidence="1">
    <location>
        <begin position="231"/>
        <end position="269"/>
    </location>
</feature>
<evidence type="ECO:0000313" key="3">
    <source>
        <dbReference type="Proteomes" id="UP000269721"/>
    </source>
</evidence>
<keyword evidence="3" id="KW-1185">Reference proteome</keyword>
<dbReference type="Proteomes" id="UP000269721">
    <property type="component" value="Unassembled WGS sequence"/>
</dbReference>
<accession>A0A4P9WN61</accession>
<feature type="region of interest" description="Disordered" evidence="1">
    <location>
        <begin position="231"/>
        <end position="298"/>
    </location>
</feature>
<evidence type="ECO:0000313" key="2">
    <source>
        <dbReference type="EMBL" id="RKO94529.1"/>
    </source>
</evidence>